<sequence length="111" mass="12852">MPSLQRELSEQSPTQDASLRQLAGEVMELLKKLVGVEDFTKVYAATQKIRAEKRETRKQQRAVKAVSDPEFAAKRKIKKNLAKQVTKKRRIDELRPSRKARKRNYQDVTAD</sequence>
<feature type="domain" description="U3 small nucleolar RNA-associated protein 20 C-terminal" evidence="2">
    <location>
        <begin position="1"/>
        <end position="93"/>
    </location>
</feature>
<evidence type="ECO:0000313" key="4">
    <source>
        <dbReference type="Proteomes" id="UP001634394"/>
    </source>
</evidence>
<dbReference type="PANTHER" id="PTHR17695">
    <property type="entry name" value="SMALL SUBUNIT PROCESSOME COMPONENT 20 HOMOLOG"/>
    <property type="match status" value="1"/>
</dbReference>
<feature type="region of interest" description="Disordered" evidence="1">
    <location>
        <begin position="77"/>
        <end position="111"/>
    </location>
</feature>
<gene>
    <name evidence="3" type="ORF">ACJMK2_029493</name>
</gene>
<reference evidence="3 4" key="1">
    <citation type="submission" date="2024-11" db="EMBL/GenBank/DDBJ databases">
        <title>Chromosome-level genome assembly of the freshwater bivalve Anodonta woodiana.</title>
        <authorList>
            <person name="Chen X."/>
        </authorList>
    </citation>
    <scope>NUCLEOTIDE SEQUENCE [LARGE SCALE GENOMIC DNA]</scope>
    <source>
        <strain evidence="3">MN2024</strain>
        <tissue evidence="3">Gills</tissue>
    </source>
</reference>
<dbReference type="EMBL" id="JBJQND010000003">
    <property type="protein sequence ID" value="KAL3883203.1"/>
    <property type="molecule type" value="Genomic_DNA"/>
</dbReference>
<organism evidence="3 4">
    <name type="scientific">Sinanodonta woodiana</name>
    <name type="common">Chinese pond mussel</name>
    <name type="synonym">Anodonta woodiana</name>
    <dbReference type="NCBI Taxonomy" id="1069815"/>
    <lineage>
        <taxon>Eukaryota</taxon>
        <taxon>Metazoa</taxon>
        <taxon>Spiralia</taxon>
        <taxon>Lophotrochozoa</taxon>
        <taxon>Mollusca</taxon>
        <taxon>Bivalvia</taxon>
        <taxon>Autobranchia</taxon>
        <taxon>Heteroconchia</taxon>
        <taxon>Palaeoheterodonta</taxon>
        <taxon>Unionida</taxon>
        <taxon>Unionoidea</taxon>
        <taxon>Unionidae</taxon>
        <taxon>Unioninae</taxon>
        <taxon>Sinanodonta</taxon>
    </lineage>
</organism>
<accession>A0ABD3XCP5</accession>
<dbReference type="InterPro" id="IPR057525">
    <property type="entry name" value="UTP20_C"/>
</dbReference>
<feature type="compositionally biased region" description="Basic residues" evidence="1">
    <location>
        <begin position="77"/>
        <end position="89"/>
    </location>
</feature>
<evidence type="ECO:0000313" key="3">
    <source>
        <dbReference type="EMBL" id="KAL3883203.1"/>
    </source>
</evidence>
<dbReference type="AlphaFoldDB" id="A0ABD3XCP5"/>
<dbReference type="PANTHER" id="PTHR17695:SF11">
    <property type="entry name" value="SMALL SUBUNIT PROCESSOME COMPONENT 20 HOMOLOG"/>
    <property type="match status" value="1"/>
</dbReference>
<keyword evidence="4" id="KW-1185">Reference proteome</keyword>
<protein>
    <recommendedName>
        <fullName evidence="2">U3 small nucleolar RNA-associated protein 20 C-terminal domain-containing protein</fullName>
    </recommendedName>
</protein>
<proteinExistence type="predicted"/>
<evidence type="ECO:0000256" key="1">
    <source>
        <dbReference type="SAM" id="MobiDB-lite"/>
    </source>
</evidence>
<dbReference type="Pfam" id="PF23099">
    <property type="entry name" value="UTP20_C"/>
    <property type="match status" value="1"/>
</dbReference>
<dbReference type="InterPro" id="IPR052575">
    <property type="entry name" value="SSU_processome_comp_20"/>
</dbReference>
<comment type="caution">
    <text evidence="3">The sequence shown here is derived from an EMBL/GenBank/DDBJ whole genome shotgun (WGS) entry which is preliminary data.</text>
</comment>
<evidence type="ECO:0000259" key="2">
    <source>
        <dbReference type="Pfam" id="PF23099"/>
    </source>
</evidence>
<name>A0ABD3XCP5_SINWO</name>
<dbReference type="Proteomes" id="UP001634394">
    <property type="component" value="Unassembled WGS sequence"/>
</dbReference>